<dbReference type="EC" id="2.3.1.199" evidence="11"/>
<keyword evidence="8 11" id="KW-0443">Lipid metabolism</keyword>
<comment type="similarity">
    <text evidence="11">Belongs to the ELO family. ELOVL3 subfamily.</text>
</comment>
<keyword evidence="7 11" id="KW-1133">Transmembrane helix</keyword>
<feature type="transmembrane region" description="Helical" evidence="11 12">
    <location>
        <begin position="68"/>
        <end position="87"/>
    </location>
</feature>
<dbReference type="InterPro" id="IPR002076">
    <property type="entry name" value="ELO_fam"/>
</dbReference>
<feature type="transmembrane region" description="Helical" evidence="11 12">
    <location>
        <begin position="116"/>
        <end position="137"/>
    </location>
</feature>
<dbReference type="GO" id="GO:0034626">
    <property type="term" value="P:fatty acid elongation, polyunsaturated fatty acid"/>
    <property type="evidence" value="ECO:0007669"/>
    <property type="project" value="UniProtKB-UniRule"/>
</dbReference>
<dbReference type="GO" id="GO:0005789">
    <property type="term" value="C:endoplasmic reticulum membrane"/>
    <property type="evidence" value="ECO:0007669"/>
    <property type="project" value="UniProtKB-SubCell"/>
</dbReference>
<dbReference type="Pfam" id="PF01151">
    <property type="entry name" value="ELO"/>
    <property type="match status" value="1"/>
</dbReference>
<gene>
    <name evidence="13" type="primary">Elovl3</name>
    <name evidence="11" type="synonym">ELOVL3</name>
</gene>
<dbReference type="EMBL" id="MF947510">
    <property type="protein sequence ID" value="AYK27084.1"/>
    <property type="molecule type" value="mRNA"/>
</dbReference>
<evidence type="ECO:0000256" key="10">
    <source>
        <dbReference type="ARBA" id="ARBA00023160"/>
    </source>
</evidence>
<comment type="PTM">
    <text evidence="11">N-Glycosylated.</text>
</comment>
<comment type="pathway">
    <text evidence="11">Lipid metabolism; polyunsaturated fatty acid biosynthesis.</text>
</comment>
<dbReference type="GO" id="GO:0009922">
    <property type="term" value="F:fatty acid elongase activity"/>
    <property type="evidence" value="ECO:0007669"/>
    <property type="project" value="UniProtKB-UniRule"/>
</dbReference>
<dbReference type="GO" id="GO:0006636">
    <property type="term" value="P:unsaturated fatty acid biosynthetic process"/>
    <property type="evidence" value="ECO:0007669"/>
    <property type="project" value="UniProtKB-UniRule"/>
</dbReference>
<protein>
    <recommendedName>
        <fullName evidence="11">Elongation of very long chain fatty acids protein 3</fullName>
        <ecNumber evidence="11">2.3.1.199</ecNumber>
    </recommendedName>
    <alternativeName>
        <fullName evidence="11">3-keto acyl-CoA synthase ELOVL3</fullName>
    </alternativeName>
    <alternativeName>
        <fullName evidence="11">ELOVL fatty acid elongase 3</fullName>
        <shortName evidence="11">ELOVL FA elongase 3</shortName>
    </alternativeName>
    <alternativeName>
        <fullName evidence="11">Very long chain 3-ketoacyl-CoA synthase 3</fullName>
    </alternativeName>
    <alternativeName>
        <fullName evidence="11">Very long chain 3-oxoacyl-CoA synthase 3</fullName>
    </alternativeName>
</protein>
<comment type="function">
    <text evidence="11">Catalyzes the first and rate-limiting reaction of the four reactions that constitute the long-chain fatty acids elongation cycle. This endoplasmic reticulum-bound enzymatic process allows the addition of 2 carbons to the chain of long- and very long-chain fatty acids (VLCFAs) per cycle. Condensing enzyme with higher activity toward C18 acyl-CoAs, especially C18:0 acyl-CoAs. May participate to the production of saturated and monounsaturated VLCFAs of different chain lengths that are involved in multiple biological processes as precursors of membrane lipids and lipid mediators.</text>
</comment>
<sequence length="271" mass="32195">MDTSMNFSRGFKMDLMQPYDFETFQDLRPFLEEYWVSSFLIVVVYLLLIVVGQTYMRTRKSFSLQRPLILWSFFLAIFSILGTLRTWKFMATVMFTVGLKQTVCFSIYTDDAVIRFWSFLFLLSKVVELGDTAFIILRKRPLIFVHWYHHSTVLLFTSFGYKNKVPSGGWFMTMNFGVHSVMYTYYTMKAAKLKHPNRLPMVITSLQILQMVLGTIFGILNYIWRQEKGCHTTTEHFFWSFMLYGTYFILFAHFFHRAYLRPKDKVASKSQ</sequence>
<proteinExistence type="evidence at transcript level"/>
<evidence type="ECO:0000256" key="9">
    <source>
        <dbReference type="ARBA" id="ARBA00023136"/>
    </source>
</evidence>
<comment type="caution">
    <text evidence="11">Lacks conserved residue(s) required for the propagation of feature annotation.</text>
</comment>
<feature type="transmembrane region" description="Helical" evidence="11 12">
    <location>
        <begin position="199"/>
        <end position="224"/>
    </location>
</feature>
<keyword evidence="6 11" id="KW-0276">Fatty acid metabolism</keyword>
<feature type="transmembrane region" description="Helical" evidence="11 12">
    <location>
        <begin position="236"/>
        <end position="255"/>
    </location>
</feature>
<evidence type="ECO:0000256" key="11">
    <source>
        <dbReference type="HAMAP-Rule" id="MF_03203"/>
    </source>
</evidence>
<evidence type="ECO:0000313" key="13">
    <source>
        <dbReference type="EMBL" id="AYK27084.1"/>
    </source>
</evidence>
<dbReference type="GO" id="GO:0035338">
    <property type="term" value="P:long-chain fatty-acyl-CoA biosynthetic process"/>
    <property type="evidence" value="ECO:0007669"/>
    <property type="project" value="UniProtKB-UniRule"/>
</dbReference>
<organism evidence="13">
    <name type="scientific">Mus spretus</name>
    <name type="common">Western Mediterranean mouse</name>
    <name type="synonym">Mus musculus spretus</name>
    <dbReference type="NCBI Taxonomy" id="10096"/>
    <lineage>
        <taxon>Eukaryota</taxon>
        <taxon>Metazoa</taxon>
        <taxon>Chordata</taxon>
        <taxon>Craniata</taxon>
        <taxon>Vertebrata</taxon>
        <taxon>Euteleostomi</taxon>
        <taxon>Mammalia</taxon>
        <taxon>Eutheria</taxon>
        <taxon>Euarchontoglires</taxon>
        <taxon>Glires</taxon>
        <taxon>Rodentia</taxon>
        <taxon>Myomorpha</taxon>
        <taxon>Muroidea</taxon>
        <taxon>Muridae</taxon>
        <taxon>Murinae</taxon>
        <taxon>Mus</taxon>
        <taxon>Mus</taxon>
    </lineage>
</organism>
<evidence type="ECO:0000256" key="2">
    <source>
        <dbReference type="ARBA" id="ARBA00022516"/>
    </source>
</evidence>
<keyword evidence="4 11" id="KW-0812">Transmembrane</keyword>
<accession>A0A3Q8I109</accession>
<name>A0A3Q8I109_MUSSP</name>
<dbReference type="AlphaFoldDB" id="A0A3Q8I109"/>
<dbReference type="HAMAP" id="MF_03203">
    <property type="entry name" value="VLCF_elongase_3"/>
    <property type="match status" value="1"/>
</dbReference>
<evidence type="ECO:0000256" key="6">
    <source>
        <dbReference type="ARBA" id="ARBA00022832"/>
    </source>
</evidence>
<keyword evidence="10 11" id="KW-0275">Fatty acid biosynthesis</keyword>
<keyword evidence="3 11" id="KW-0808">Transferase</keyword>
<comment type="subcellular location">
    <subcellularLocation>
        <location evidence="11">Endoplasmic reticulum membrane</location>
        <topology evidence="11">Multi-pass membrane protein</topology>
    </subcellularLocation>
    <subcellularLocation>
        <location evidence="1">Membrane</location>
        <topology evidence="1">Multi-pass membrane protein</topology>
    </subcellularLocation>
</comment>
<feature type="transmembrane region" description="Helical" evidence="11 12">
    <location>
        <begin position="167"/>
        <end position="187"/>
    </location>
</feature>
<dbReference type="PANTHER" id="PTHR11157:SF68">
    <property type="entry name" value="ELONGATION OF VERY LONG CHAIN FATTY ACIDS PROTEIN 3"/>
    <property type="match status" value="1"/>
</dbReference>
<dbReference type="PANTHER" id="PTHR11157">
    <property type="entry name" value="FATTY ACID ACYL TRANSFERASE-RELATED"/>
    <property type="match status" value="1"/>
</dbReference>
<reference evidence="13" key="1">
    <citation type="submission" date="2017-09" db="EMBL/GenBank/DDBJ databases">
        <title>Analysis of differential gene expression in Mus spretus mice exposed to p,p'-DDE.</title>
        <authorList>
            <person name="Morales-Prieto N."/>
            <person name="Abril N."/>
        </authorList>
    </citation>
    <scope>NUCLEOTIDE SEQUENCE</scope>
    <source>
        <strain evidence="13">SPRET/EiJ</strain>
    </source>
</reference>
<evidence type="ECO:0000256" key="8">
    <source>
        <dbReference type="ARBA" id="ARBA00023098"/>
    </source>
</evidence>
<keyword evidence="9 11" id="KW-0472">Membrane</keyword>
<dbReference type="InterPro" id="IPR033679">
    <property type="entry name" value="ELOVL3"/>
</dbReference>
<keyword evidence="2 11" id="KW-0444">Lipid biosynthesis</keyword>
<evidence type="ECO:0000256" key="3">
    <source>
        <dbReference type="ARBA" id="ARBA00022679"/>
    </source>
</evidence>
<evidence type="ECO:0000256" key="4">
    <source>
        <dbReference type="ARBA" id="ARBA00022692"/>
    </source>
</evidence>
<evidence type="ECO:0000256" key="7">
    <source>
        <dbReference type="ARBA" id="ARBA00022989"/>
    </source>
</evidence>
<dbReference type="GO" id="GO:0019367">
    <property type="term" value="P:fatty acid elongation, saturated fatty acid"/>
    <property type="evidence" value="ECO:0007669"/>
    <property type="project" value="UniProtKB-UniRule"/>
</dbReference>
<keyword evidence="5 11" id="KW-0256">Endoplasmic reticulum</keyword>
<dbReference type="GO" id="GO:0030148">
    <property type="term" value="P:sphingolipid biosynthetic process"/>
    <property type="evidence" value="ECO:0007669"/>
    <property type="project" value="TreeGrafter"/>
</dbReference>
<dbReference type="GO" id="GO:0042761">
    <property type="term" value="P:very long-chain fatty acid biosynthetic process"/>
    <property type="evidence" value="ECO:0007669"/>
    <property type="project" value="UniProtKB-UniRule"/>
</dbReference>
<keyword evidence="11" id="KW-0325">Glycoprotein</keyword>
<evidence type="ECO:0000256" key="5">
    <source>
        <dbReference type="ARBA" id="ARBA00022824"/>
    </source>
</evidence>
<feature type="transmembrane region" description="Helical" evidence="11 12">
    <location>
        <begin position="34"/>
        <end position="56"/>
    </location>
</feature>
<evidence type="ECO:0000256" key="12">
    <source>
        <dbReference type="RuleBase" id="RU361115"/>
    </source>
</evidence>
<evidence type="ECO:0000256" key="1">
    <source>
        <dbReference type="ARBA" id="ARBA00004141"/>
    </source>
</evidence>
<dbReference type="InterPro" id="IPR030457">
    <property type="entry name" value="ELO_CS"/>
</dbReference>
<dbReference type="PROSITE" id="PS01188">
    <property type="entry name" value="ELO"/>
    <property type="match status" value="1"/>
</dbReference>
<comment type="catalytic activity">
    <reaction evidence="11 12">
        <text>a very-long-chain acyl-CoA + malonyl-CoA + H(+) = a very-long-chain 3-oxoacyl-CoA + CO2 + CoA</text>
        <dbReference type="Rhea" id="RHEA:32727"/>
        <dbReference type="ChEBI" id="CHEBI:15378"/>
        <dbReference type="ChEBI" id="CHEBI:16526"/>
        <dbReference type="ChEBI" id="CHEBI:57287"/>
        <dbReference type="ChEBI" id="CHEBI:57384"/>
        <dbReference type="ChEBI" id="CHEBI:90725"/>
        <dbReference type="ChEBI" id="CHEBI:90736"/>
        <dbReference type="EC" id="2.3.1.199"/>
    </reaction>
</comment>
<dbReference type="GO" id="GO:0034625">
    <property type="term" value="P:fatty acid elongation, monounsaturated fatty acid"/>
    <property type="evidence" value="ECO:0007669"/>
    <property type="project" value="UniProtKB-UniRule"/>
</dbReference>
<dbReference type="UniPathway" id="UPA00658"/>